<organism evidence="1 2">
    <name type="scientific">Artomyces pyxidatus</name>
    <dbReference type="NCBI Taxonomy" id="48021"/>
    <lineage>
        <taxon>Eukaryota</taxon>
        <taxon>Fungi</taxon>
        <taxon>Dikarya</taxon>
        <taxon>Basidiomycota</taxon>
        <taxon>Agaricomycotina</taxon>
        <taxon>Agaricomycetes</taxon>
        <taxon>Russulales</taxon>
        <taxon>Auriscalpiaceae</taxon>
        <taxon>Artomyces</taxon>
    </lineage>
</organism>
<reference evidence="1" key="2">
    <citation type="journal article" date="2022" name="New Phytol.">
        <title>Evolutionary transition to the ectomycorrhizal habit in the genomes of a hyperdiverse lineage of mushroom-forming fungi.</title>
        <authorList>
            <person name="Looney B."/>
            <person name="Miyauchi S."/>
            <person name="Morin E."/>
            <person name="Drula E."/>
            <person name="Courty P.E."/>
            <person name="Kohler A."/>
            <person name="Kuo A."/>
            <person name="LaButti K."/>
            <person name="Pangilinan J."/>
            <person name="Lipzen A."/>
            <person name="Riley R."/>
            <person name="Andreopoulos W."/>
            <person name="He G."/>
            <person name="Johnson J."/>
            <person name="Nolan M."/>
            <person name="Tritt A."/>
            <person name="Barry K.W."/>
            <person name="Grigoriev I.V."/>
            <person name="Nagy L.G."/>
            <person name="Hibbett D."/>
            <person name="Henrissat B."/>
            <person name="Matheny P.B."/>
            <person name="Labbe J."/>
            <person name="Martin F.M."/>
        </authorList>
    </citation>
    <scope>NUCLEOTIDE SEQUENCE</scope>
    <source>
        <strain evidence="1">HHB10654</strain>
    </source>
</reference>
<dbReference type="Proteomes" id="UP000814140">
    <property type="component" value="Unassembled WGS sequence"/>
</dbReference>
<proteinExistence type="predicted"/>
<name>A0ACB8SGB9_9AGAM</name>
<evidence type="ECO:0000313" key="1">
    <source>
        <dbReference type="EMBL" id="KAI0055599.1"/>
    </source>
</evidence>
<accession>A0ACB8SGB9</accession>
<comment type="caution">
    <text evidence="1">The sequence shown here is derived from an EMBL/GenBank/DDBJ whole genome shotgun (WGS) entry which is preliminary data.</text>
</comment>
<evidence type="ECO:0000313" key="2">
    <source>
        <dbReference type="Proteomes" id="UP000814140"/>
    </source>
</evidence>
<gene>
    <name evidence="1" type="ORF">BV25DRAFT_165928</name>
</gene>
<dbReference type="EMBL" id="MU277286">
    <property type="protein sequence ID" value="KAI0055599.1"/>
    <property type="molecule type" value="Genomic_DNA"/>
</dbReference>
<keyword evidence="2" id="KW-1185">Reference proteome</keyword>
<reference evidence="1" key="1">
    <citation type="submission" date="2021-03" db="EMBL/GenBank/DDBJ databases">
        <authorList>
            <consortium name="DOE Joint Genome Institute"/>
            <person name="Ahrendt S."/>
            <person name="Looney B.P."/>
            <person name="Miyauchi S."/>
            <person name="Morin E."/>
            <person name="Drula E."/>
            <person name="Courty P.E."/>
            <person name="Chicoki N."/>
            <person name="Fauchery L."/>
            <person name="Kohler A."/>
            <person name="Kuo A."/>
            <person name="Labutti K."/>
            <person name="Pangilinan J."/>
            <person name="Lipzen A."/>
            <person name="Riley R."/>
            <person name="Andreopoulos W."/>
            <person name="He G."/>
            <person name="Johnson J."/>
            <person name="Barry K.W."/>
            <person name="Grigoriev I.V."/>
            <person name="Nagy L."/>
            <person name="Hibbett D."/>
            <person name="Henrissat B."/>
            <person name="Matheny P.B."/>
            <person name="Labbe J."/>
            <person name="Martin F."/>
        </authorList>
    </citation>
    <scope>NUCLEOTIDE SEQUENCE</scope>
    <source>
        <strain evidence="1">HHB10654</strain>
    </source>
</reference>
<protein>
    <submittedName>
        <fullName evidence="1">Uncharacterized protein</fullName>
    </submittedName>
</protein>
<sequence>MQTATDAPSANTLSSYTAFYNAHSANPQADAERHALKRSYLTLLPHPHLVELCLAFDAYAPPHVQSLLWPPDLQAAVAGQRSGQATPFPVPPTPAAAEKNTASSEPPPETVSQLPAPSPGTTASSEPPPMGSLLDDSHTTSDPQNTSLESDQSTTKVLGGSVATVTHHPPSASSSNSEEKKAQASSAPSAAAQPASASTTAPAPTLASALHGPYPHAPYGYSQQVAYPHAPYYPPPNFPPHYPHPTPSQYPTPTFPPHPAYPPSSHPTVSPFTSAPLARHPIPMPPPDPNAISPEDLPSYEDMIVEALADLSEPDGCAPKSVFMWMASHYPLHTNFRPSASQALQKAFKRGRLEKSNNGKYRLNINWDGGTTSRRTTRRPQTISQTLSTQSGQGAPPSSPFTHAPLVHNNVQSRSSTPKLVASAPAVGPFPGYPHPYPHSAYPGYPPFGQPPAIGSSALAHPPTGPPGPVAPSSSVAEAVSGTTDEEVAEGSDAWKAAQSILDAINFGSVLQTGASTSASAPGPAVPPPPPPIIAGPGLELSTETAQTSTSDGAVPAARSVLSDHDRAALQAQLALLAAQLAEIAEDTLDDDLKDVGMESMDLDMEDTRADGAAEEYGDEEEEEEDDDDDMVPVPIPSEALRT</sequence>